<feature type="region of interest" description="Disordered" evidence="1">
    <location>
        <begin position="1"/>
        <end position="28"/>
    </location>
</feature>
<dbReference type="InParanoid" id="D8UB28"/>
<protein>
    <submittedName>
        <fullName evidence="2">Uncharacterized protein</fullName>
    </submittedName>
</protein>
<evidence type="ECO:0000313" key="3">
    <source>
        <dbReference type="Proteomes" id="UP000001058"/>
    </source>
</evidence>
<reference evidence="2 3" key="1">
    <citation type="journal article" date="2010" name="Science">
        <title>Genomic analysis of organismal complexity in the multicellular green alga Volvox carteri.</title>
        <authorList>
            <person name="Prochnik S.E."/>
            <person name="Umen J."/>
            <person name="Nedelcu A.M."/>
            <person name="Hallmann A."/>
            <person name="Miller S.M."/>
            <person name="Nishii I."/>
            <person name="Ferris P."/>
            <person name="Kuo A."/>
            <person name="Mitros T."/>
            <person name="Fritz-Laylin L.K."/>
            <person name="Hellsten U."/>
            <person name="Chapman J."/>
            <person name="Simakov O."/>
            <person name="Rensing S.A."/>
            <person name="Terry A."/>
            <person name="Pangilinan J."/>
            <person name="Kapitonov V."/>
            <person name="Jurka J."/>
            <person name="Salamov A."/>
            <person name="Shapiro H."/>
            <person name="Schmutz J."/>
            <person name="Grimwood J."/>
            <person name="Lindquist E."/>
            <person name="Lucas S."/>
            <person name="Grigoriev I.V."/>
            <person name="Schmitt R."/>
            <person name="Kirk D."/>
            <person name="Rokhsar D.S."/>
        </authorList>
    </citation>
    <scope>NUCLEOTIDE SEQUENCE [LARGE SCALE GENOMIC DNA]</scope>
    <source>
        <strain evidence="3">f. Nagariensis / Eve</strain>
    </source>
</reference>
<dbReference type="EMBL" id="GL378376">
    <property type="protein sequence ID" value="EFJ43038.1"/>
    <property type="molecule type" value="Genomic_DNA"/>
</dbReference>
<organism evidence="3">
    <name type="scientific">Volvox carteri f. nagariensis</name>
    <dbReference type="NCBI Taxonomy" id="3068"/>
    <lineage>
        <taxon>Eukaryota</taxon>
        <taxon>Viridiplantae</taxon>
        <taxon>Chlorophyta</taxon>
        <taxon>core chlorophytes</taxon>
        <taxon>Chlorophyceae</taxon>
        <taxon>CS clade</taxon>
        <taxon>Chlamydomonadales</taxon>
        <taxon>Volvocaceae</taxon>
        <taxon>Volvox</taxon>
    </lineage>
</organism>
<dbReference type="GeneID" id="9614618"/>
<dbReference type="Proteomes" id="UP000001058">
    <property type="component" value="Unassembled WGS sequence"/>
</dbReference>
<dbReference type="KEGG" id="vcn:VOLCADRAFT_96794"/>
<dbReference type="OrthoDB" id="534321at2759"/>
<feature type="compositionally biased region" description="Polar residues" evidence="1">
    <location>
        <begin position="1"/>
        <end position="23"/>
    </location>
</feature>
<dbReference type="RefSeq" id="XP_002955837.1">
    <property type="nucleotide sequence ID" value="XM_002955791.1"/>
</dbReference>
<accession>D8UB28</accession>
<evidence type="ECO:0000256" key="1">
    <source>
        <dbReference type="SAM" id="MobiDB-lite"/>
    </source>
</evidence>
<keyword evidence="3" id="KW-1185">Reference proteome</keyword>
<evidence type="ECO:0000313" key="2">
    <source>
        <dbReference type="EMBL" id="EFJ43038.1"/>
    </source>
</evidence>
<sequence length="275" mass="28489">MQPTAQTSTQWQPGGNIVGTNPVGNGGLPAHLTGTISQHGAQNVAPEPASTEYVLRHVGADPLLTSRGPLSPEEHRFESLRALRGLQPGQAPPSWVNHIVKGINLAAAEKASDSAPANSRPLESTTQAVAVTASPPSADVLKHPEPGTSVEELRWRDYQALKQNRVPGAVVSAPTGPQQPTGALPGASLSALPPSNVAPNTPIFPTPVRTLFPPTPLAAVGVSVLQPDVESMDTSDTPDGEQHFQCIYAQPGNAIASPEEMRVVQASSAGPQLSG</sequence>
<gene>
    <name evidence="2" type="ORF">VOLCADRAFT_96794</name>
</gene>
<name>D8UB28_VOLCA</name>
<proteinExistence type="predicted"/>
<dbReference type="AlphaFoldDB" id="D8UB28"/>